<dbReference type="PROSITE" id="PS50914">
    <property type="entry name" value="BON"/>
    <property type="match status" value="3"/>
</dbReference>
<dbReference type="InterPro" id="IPR007055">
    <property type="entry name" value="BON_dom"/>
</dbReference>
<dbReference type="PANTHER" id="PTHR34606:SF4">
    <property type="entry name" value="OUTER MEMBRANE LIPOPROTEIN DOLP"/>
    <property type="match status" value="1"/>
</dbReference>
<comment type="caution">
    <text evidence="3">The sequence shown here is derived from an EMBL/GenBank/DDBJ whole genome shotgun (WGS) entry which is preliminary data.</text>
</comment>
<sequence>MKTDKQLRDEVAEELDFDTLINSAQIGVEVTDRVVTLSGHPSSYAEKVAAEKAAQRVSGVKAVVVDMHVRLPNDDLHTDEETANAVRALLRWMVGLDENSVKVQVENGWVTLRGEVESPRRSYLAARTIGQMRSVTGVTNLIEVSGPRAAGDVAGNINRALQRHAERAAKHIQIKVRDGTVTLTGKVASYAERSLARGAAWSAPGVHAVVDDLEIE</sequence>
<feature type="domain" description="BON" evidence="2">
    <location>
        <begin position="149"/>
        <end position="216"/>
    </location>
</feature>
<gene>
    <name evidence="3" type="ORF">DWV00_09625</name>
</gene>
<reference evidence="3 4" key="1">
    <citation type="submission" date="2018-08" db="EMBL/GenBank/DDBJ databases">
        <title>Paraburkholderia sp. DHOM06 isolated from forest soil.</title>
        <authorList>
            <person name="Gao Z.-H."/>
            <person name="Qiu L.-H."/>
        </authorList>
    </citation>
    <scope>NUCLEOTIDE SEQUENCE [LARGE SCALE GENOMIC DNA]</scope>
    <source>
        <strain evidence="3 4">DHOM06</strain>
    </source>
</reference>
<dbReference type="RefSeq" id="WP_115533328.1">
    <property type="nucleotide sequence ID" value="NZ_QRGA01000005.1"/>
</dbReference>
<dbReference type="PANTHER" id="PTHR34606">
    <property type="entry name" value="BON DOMAIN-CONTAINING PROTEIN"/>
    <property type="match status" value="1"/>
</dbReference>
<dbReference type="InterPro" id="IPR014004">
    <property type="entry name" value="Transpt-assoc_nodulatn_dom_bac"/>
</dbReference>
<dbReference type="Pfam" id="PF04972">
    <property type="entry name" value="BON"/>
    <property type="match status" value="3"/>
</dbReference>
<organism evidence="3 4">
    <name type="scientific">Trinickia dinghuensis</name>
    <dbReference type="NCBI Taxonomy" id="2291023"/>
    <lineage>
        <taxon>Bacteria</taxon>
        <taxon>Pseudomonadati</taxon>
        <taxon>Pseudomonadota</taxon>
        <taxon>Betaproteobacteria</taxon>
        <taxon>Burkholderiales</taxon>
        <taxon>Burkholderiaceae</taxon>
        <taxon>Trinickia</taxon>
    </lineage>
</organism>
<evidence type="ECO:0000256" key="1">
    <source>
        <dbReference type="ARBA" id="ARBA00022729"/>
    </source>
</evidence>
<proteinExistence type="predicted"/>
<evidence type="ECO:0000313" key="4">
    <source>
        <dbReference type="Proteomes" id="UP000256838"/>
    </source>
</evidence>
<protein>
    <submittedName>
        <fullName evidence="3">BON domain-containing protein</fullName>
    </submittedName>
</protein>
<dbReference type="Proteomes" id="UP000256838">
    <property type="component" value="Unassembled WGS sequence"/>
</dbReference>
<dbReference type="InterPro" id="IPR051686">
    <property type="entry name" value="Lipoprotein_DolP"/>
</dbReference>
<dbReference type="EMBL" id="QRGA01000005">
    <property type="protein sequence ID" value="RDU99353.1"/>
    <property type="molecule type" value="Genomic_DNA"/>
</dbReference>
<feature type="domain" description="BON" evidence="2">
    <location>
        <begin position="78"/>
        <end position="146"/>
    </location>
</feature>
<keyword evidence="1" id="KW-0732">Signal</keyword>
<accession>A0A3D8K1P0</accession>
<keyword evidence="4" id="KW-1185">Reference proteome</keyword>
<dbReference type="Gene3D" id="3.30.1340.30">
    <property type="match status" value="3"/>
</dbReference>
<feature type="domain" description="BON" evidence="2">
    <location>
        <begin position="3"/>
        <end position="73"/>
    </location>
</feature>
<name>A0A3D8K1P0_9BURK</name>
<evidence type="ECO:0000259" key="2">
    <source>
        <dbReference type="PROSITE" id="PS50914"/>
    </source>
</evidence>
<dbReference type="OrthoDB" id="870892at2"/>
<dbReference type="SMART" id="SM00749">
    <property type="entry name" value="BON"/>
    <property type="match status" value="3"/>
</dbReference>
<evidence type="ECO:0000313" key="3">
    <source>
        <dbReference type="EMBL" id="RDU99353.1"/>
    </source>
</evidence>
<dbReference type="AlphaFoldDB" id="A0A3D8K1P0"/>